<dbReference type="Proteomes" id="UP000295807">
    <property type="component" value="Unassembled WGS sequence"/>
</dbReference>
<dbReference type="PANTHER" id="PTHR10357:SF179">
    <property type="entry name" value="NEUTRAL AND BASIC AMINO ACID TRANSPORT PROTEIN RBAT"/>
    <property type="match status" value="1"/>
</dbReference>
<evidence type="ECO:0000256" key="1">
    <source>
        <dbReference type="ARBA" id="ARBA00008061"/>
    </source>
</evidence>
<evidence type="ECO:0000313" key="5">
    <source>
        <dbReference type="EMBL" id="TCS86285.1"/>
    </source>
</evidence>
<gene>
    <name evidence="5" type="ORF">EDD80_10877</name>
</gene>
<dbReference type="InterPro" id="IPR006047">
    <property type="entry name" value="GH13_cat_dom"/>
</dbReference>
<dbReference type="InterPro" id="IPR045857">
    <property type="entry name" value="O16G_dom_2"/>
</dbReference>
<dbReference type="OrthoDB" id="9806009at2"/>
<dbReference type="SUPFAM" id="SSF51011">
    <property type="entry name" value="Glycosyl hydrolase domain"/>
    <property type="match status" value="1"/>
</dbReference>
<dbReference type="GO" id="GO:0004556">
    <property type="term" value="F:alpha-amylase activity"/>
    <property type="evidence" value="ECO:0007669"/>
    <property type="project" value="TreeGrafter"/>
</dbReference>
<reference evidence="5 6" key="1">
    <citation type="submission" date="2019-03" db="EMBL/GenBank/DDBJ databases">
        <title>Genomic Encyclopedia of Type Strains, Phase IV (KMG-IV): sequencing the most valuable type-strain genomes for metagenomic binning, comparative biology and taxonomic classification.</title>
        <authorList>
            <person name="Goeker M."/>
        </authorList>
    </citation>
    <scope>NUCLEOTIDE SEQUENCE [LARGE SCALE GENOMIC DNA]</scope>
    <source>
        <strain evidence="5 6">DSM 21100</strain>
    </source>
</reference>
<sequence length="536" mass="61911">MKRTKTNHLWWHKGIIYQVYPRSFMDTDNDGIGDLQGVLRKLDYLQELGIRAVWLSPVYPSPMADFGYDISDYKDIHPLFGTMKDFDQLLEQIHAKDMKLIMDLVPNHTSEEHPWFTESRSSRDNSKRDWYLWYDPAPGGGPPNNWLSAFGGSGWEWDESTGQYYFHSYLKEQPDLNWRNPQVQKEMHDTMRFWLDKGVDGFRVDVMWHMIKDKRLRNNPPNPAFTKGMSPYMRFLPTYSVDQPEVHDIVAGMRKVTNEYQERVLIGEIYLPVKSLVTYYGDNNEEAHLPFNFQLITLPWDAREIAAAIDQYEGALPEGAWPNWVLGNHDKHRIATRVGAKQAKIAAMLLLTLRGTPTMYYGDELGMKNVFIPRKKIQDPHEKNIPGLGLGRDPERTPMQWNAEDHAGFTNGTPWLPLGRNYQKVNVSVQLEDEDSMLRFYKRLIKLRNTTPALNAGNFRPLEAEGNILAYIRRQGKQKWLVALNLGSRRQSLEINDIEVNGKVALGTHPDKEGAEVSNKITLRGNEGILVNCQDH</sequence>
<name>A0A4R3KPY7_9SPHI</name>
<accession>A0A4R3KPY7</accession>
<dbReference type="Gene3D" id="2.60.40.1180">
    <property type="entry name" value="Golgi alpha-mannosidase II"/>
    <property type="match status" value="1"/>
</dbReference>
<dbReference type="SMART" id="SM00642">
    <property type="entry name" value="Aamy"/>
    <property type="match status" value="1"/>
</dbReference>
<dbReference type="CDD" id="cd11331">
    <property type="entry name" value="AmyAc_OligoGlu_like"/>
    <property type="match status" value="1"/>
</dbReference>
<dbReference type="FunFam" id="3.90.400.10:FF:000002">
    <property type="entry name" value="Sucrose isomerase"/>
    <property type="match status" value="1"/>
</dbReference>
<dbReference type="PANTHER" id="PTHR10357">
    <property type="entry name" value="ALPHA-AMYLASE FAMILY MEMBER"/>
    <property type="match status" value="1"/>
</dbReference>
<evidence type="ECO:0000256" key="2">
    <source>
        <dbReference type="ARBA" id="ARBA00022801"/>
    </source>
</evidence>
<dbReference type="SUPFAM" id="SSF51445">
    <property type="entry name" value="(Trans)glycosidases"/>
    <property type="match status" value="1"/>
</dbReference>
<proteinExistence type="inferred from homology"/>
<feature type="domain" description="Glycosyl hydrolase family 13 catalytic" evidence="4">
    <location>
        <begin position="18"/>
        <end position="396"/>
    </location>
</feature>
<dbReference type="Gene3D" id="3.20.20.80">
    <property type="entry name" value="Glycosidases"/>
    <property type="match status" value="1"/>
</dbReference>
<keyword evidence="6" id="KW-1185">Reference proteome</keyword>
<evidence type="ECO:0000256" key="3">
    <source>
        <dbReference type="ARBA" id="ARBA00023295"/>
    </source>
</evidence>
<dbReference type="InterPro" id="IPR017853">
    <property type="entry name" value="GH"/>
</dbReference>
<keyword evidence="2" id="KW-0378">Hydrolase</keyword>
<dbReference type="GO" id="GO:0009313">
    <property type="term" value="P:oligosaccharide catabolic process"/>
    <property type="evidence" value="ECO:0007669"/>
    <property type="project" value="TreeGrafter"/>
</dbReference>
<dbReference type="AlphaFoldDB" id="A0A4R3KPY7"/>
<dbReference type="InterPro" id="IPR013780">
    <property type="entry name" value="Glyco_hydro_b"/>
</dbReference>
<comment type="similarity">
    <text evidence="1">Belongs to the glycosyl hydrolase 13 family.</text>
</comment>
<comment type="caution">
    <text evidence="5">The sequence shown here is derived from an EMBL/GenBank/DDBJ whole genome shotgun (WGS) entry which is preliminary data.</text>
</comment>
<dbReference type="RefSeq" id="WP_132129688.1">
    <property type="nucleotide sequence ID" value="NZ_SMAD01000008.1"/>
</dbReference>
<protein>
    <submittedName>
        <fullName evidence="5">Alpha-glucosidase</fullName>
    </submittedName>
</protein>
<evidence type="ECO:0000313" key="6">
    <source>
        <dbReference type="Proteomes" id="UP000295807"/>
    </source>
</evidence>
<dbReference type="Gene3D" id="3.90.400.10">
    <property type="entry name" value="Oligo-1,6-glucosidase, Domain 2"/>
    <property type="match status" value="1"/>
</dbReference>
<dbReference type="Pfam" id="PF00128">
    <property type="entry name" value="Alpha-amylase"/>
    <property type="match status" value="1"/>
</dbReference>
<evidence type="ECO:0000259" key="4">
    <source>
        <dbReference type="SMART" id="SM00642"/>
    </source>
</evidence>
<dbReference type="EMBL" id="SMAD01000008">
    <property type="protein sequence ID" value="TCS86285.1"/>
    <property type="molecule type" value="Genomic_DNA"/>
</dbReference>
<organism evidence="5 6">
    <name type="scientific">Anseongella ginsenosidimutans</name>
    <dbReference type="NCBI Taxonomy" id="496056"/>
    <lineage>
        <taxon>Bacteria</taxon>
        <taxon>Pseudomonadati</taxon>
        <taxon>Bacteroidota</taxon>
        <taxon>Sphingobacteriia</taxon>
        <taxon>Sphingobacteriales</taxon>
        <taxon>Sphingobacteriaceae</taxon>
        <taxon>Anseongella</taxon>
    </lineage>
</organism>
<keyword evidence="3" id="KW-0326">Glycosidase</keyword>